<dbReference type="RefSeq" id="XP_003287015.1">
    <property type="nucleotide sequence ID" value="XM_003286967.1"/>
</dbReference>
<dbReference type="OrthoDB" id="10653957at2759"/>
<name>F0ZHX7_DICPU</name>
<evidence type="ECO:0000313" key="1">
    <source>
        <dbReference type="EMBL" id="EGC36443.1"/>
    </source>
</evidence>
<dbReference type="AlphaFoldDB" id="F0ZHX7"/>
<dbReference type="InParanoid" id="F0ZHX7"/>
<dbReference type="OMA" id="GANENCT"/>
<organism evidence="1 2">
    <name type="scientific">Dictyostelium purpureum</name>
    <name type="common">Slime mold</name>
    <dbReference type="NCBI Taxonomy" id="5786"/>
    <lineage>
        <taxon>Eukaryota</taxon>
        <taxon>Amoebozoa</taxon>
        <taxon>Evosea</taxon>
        <taxon>Eumycetozoa</taxon>
        <taxon>Dictyostelia</taxon>
        <taxon>Dictyosteliales</taxon>
        <taxon>Dictyosteliaceae</taxon>
        <taxon>Dictyostelium</taxon>
    </lineage>
</organism>
<gene>
    <name evidence="1" type="ORF">DICPUDRAFT_151074</name>
</gene>
<keyword evidence="2" id="KW-1185">Reference proteome</keyword>
<dbReference type="GeneID" id="10500602"/>
<protein>
    <submittedName>
        <fullName evidence="1">Uncharacterized protein</fullName>
    </submittedName>
</protein>
<dbReference type="SUPFAM" id="SSF52047">
    <property type="entry name" value="RNI-like"/>
    <property type="match status" value="1"/>
</dbReference>
<reference evidence="2" key="1">
    <citation type="journal article" date="2011" name="Genome Biol.">
        <title>Comparative genomics of the social amoebae Dictyostelium discoideum and Dictyostelium purpureum.</title>
        <authorList>
            <consortium name="US DOE Joint Genome Institute (JGI-PGF)"/>
            <person name="Sucgang R."/>
            <person name="Kuo A."/>
            <person name="Tian X."/>
            <person name="Salerno W."/>
            <person name="Parikh A."/>
            <person name="Feasley C.L."/>
            <person name="Dalin E."/>
            <person name="Tu H."/>
            <person name="Huang E."/>
            <person name="Barry K."/>
            <person name="Lindquist E."/>
            <person name="Shapiro H."/>
            <person name="Bruce D."/>
            <person name="Schmutz J."/>
            <person name="Salamov A."/>
            <person name="Fey P."/>
            <person name="Gaudet P."/>
            <person name="Anjard C."/>
            <person name="Babu M.M."/>
            <person name="Basu S."/>
            <person name="Bushmanova Y."/>
            <person name="van der Wel H."/>
            <person name="Katoh-Kurasawa M."/>
            <person name="Dinh C."/>
            <person name="Coutinho P.M."/>
            <person name="Saito T."/>
            <person name="Elias M."/>
            <person name="Schaap P."/>
            <person name="Kay R.R."/>
            <person name="Henrissat B."/>
            <person name="Eichinger L."/>
            <person name="Rivero F."/>
            <person name="Putnam N.H."/>
            <person name="West C.M."/>
            <person name="Loomis W.F."/>
            <person name="Chisholm R.L."/>
            <person name="Shaulsky G."/>
            <person name="Strassmann J.E."/>
            <person name="Queller D.C."/>
            <person name="Kuspa A."/>
            <person name="Grigoriev I.V."/>
        </authorList>
    </citation>
    <scope>NUCLEOTIDE SEQUENCE [LARGE SCALE GENOMIC DNA]</scope>
    <source>
        <strain evidence="2">QSDP1</strain>
    </source>
</reference>
<dbReference type="VEuPathDB" id="AmoebaDB:DICPUDRAFT_151074"/>
<dbReference type="EMBL" id="GL871026">
    <property type="protein sequence ID" value="EGC36443.1"/>
    <property type="molecule type" value="Genomic_DNA"/>
</dbReference>
<dbReference type="eggNOG" id="ENOG502RH5Y">
    <property type="taxonomic scope" value="Eukaryota"/>
</dbReference>
<accession>F0ZHX7</accession>
<evidence type="ECO:0000313" key="2">
    <source>
        <dbReference type="Proteomes" id="UP000001064"/>
    </source>
</evidence>
<dbReference type="Proteomes" id="UP000001064">
    <property type="component" value="Unassembled WGS sequence"/>
</dbReference>
<dbReference type="KEGG" id="dpp:DICPUDRAFT_151074"/>
<proteinExistence type="predicted"/>
<sequence>MSEYKFINFPHFVIRKIFRELEHSGPKLYGLKRYSTETTINGIHFCNSTSVQFIYLSLVSKDWANHIIPNIEIPWYVANERDFYFYNLWSTKGIFNNIYKPIVFDVERIVFQTADDQYQYPSIPKSIKNIYNFEIHQLVQEVPYEMPQDESEIFSRFRFNHLKHLKVSLYHLFISANTTHYYPTFAIPSKEVLKDNETFIDFARVNSKIENLELTGTRGVIINVGFLSKLLTGSIKKLKISSSSLYFENELLEEPVDGTTTIVPVLDFMQNMIKANLFFRLQSLKLINTNISSDFIALTNLKELKLSNSIGYIGRIIEKMHTNQTLKVLSITEKITQNNNIVLKAIKKLFETNNTLEKITLDFSVTYDPQDITQDSIYGDSMNLIVSVTSDSLKRLKIISNTNVIIQSAPLLERLIIIDKQINKSHTNNSICDYKELPKLTHFGFIGKITNQPLKEFLLNLNNSNILYLEPFQIINKNNNNNNQFSIINLLNNSKDFKIRNLKINIDNNLFVYNLIQSLSQVSSIEHLELTLGFSVYYKENEKKCIALLIQELLYSLLTQENSTKSLKSIRITNNNIEICKCENSNNSCKSFIGQFNLIDIIHKNNHITLHLPSILKRSLTPHFENNNNSIKISNVSVNRW</sequence>